<proteinExistence type="predicted"/>
<sequence length="36" mass="4279">MAWDKCGTCLNMFRMRNHGRNSETFKNCKAKDLSRK</sequence>
<dbReference type="AlphaFoldDB" id="A0A835C8R6"/>
<comment type="caution">
    <text evidence="1">The sequence shown here is derived from an EMBL/GenBank/DDBJ whole genome shotgun (WGS) entry which is preliminary data.</text>
</comment>
<evidence type="ECO:0000313" key="1">
    <source>
        <dbReference type="EMBL" id="KAF7834914.1"/>
    </source>
</evidence>
<keyword evidence="2" id="KW-1185">Reference proteome</keyword>
<reference evidence="1" key="1">
    <citation type="submission" date="2020-09" db="EMBL/GenBank/DDBJ databases">
        <title>Genome-Enabled Discovery of Anthraquinone Biosynthesis in Senna tora.</title>
        <authorList>
            <person name="Kang S.-H."/>
            <person name="Pandey R.P."/>
            <person name="Lee C.-M."/>
            <person name="Sim J.-S."/>
            <person name="Jeong J.-T."/>
            <person name="Choi B.-S."/>
            <person name="Jung M."/>
            <person name="Ginzburg D."/>
            <person name="Zhao K."/>
            <person name="Won S.Y."/>
            <person name="Oh T.-J."/>
            <person name="Yu Y."/>
            <person name="Kim N.-H."/>
            <person name="Lee O.R."/>
            <person name="Lee T.-H."/>
            <person name="Bashyal P."/>
            <person name="Kim T.-S."/>
            <person name="Lee W.-H."/>
            <person name="Kawkins C."/>
            <person name="Kim C.-K."/>
            <person name="Kim J.S."/>
            <person name="Ahn B.O."/>
            <person name="Rhee S.Y."/>
            <person name="Sohng J.K."/>
        </authorList>
    </citation>
    <scope>NUCLEOTIDE SEQUENCE</scope>
    <source>
        <tissue evidence="1">Leaf</tissue>
    </source>
</reference>
<name>A0A835C8R6_9FABA</name>
<protein>
    <submittedName>
        <fullName evidence="1">Uncharacterized protein</fullName>
    </submittedName>
</protein>
<dbReference type="Proteomes" id="UP000634136">
    <property type="component" value="Unassembled WGS sequence"/>
</dbReference>
<gene>
    <name evidence="1" type="ORF">G2W53_009773</name>
</gene>
<accession>A0A835C8R6</accession>
<evidence type="ECO:0000313" key="2">
    <source>
        <dbReference type="Proteomes" id="UP000634136"/>
    </source>
</evidence>
<organism evidence="1 2">
    <name type="scientific">Senna tora</name>
    <dbReference type="NCBI Taxonomy" id="362788"/>
    <lineage>
        <taxon>Eukaryota</taxon>
        <taxon>Viridiplantae</taxon>
        <taxon>Streptophyta</taxon>
        <taxon>Embryophyta</taxon>
        <taxon>Tracheophyta</taxon>
        <taxon>Spermatophyta</taxon>
        <taxon>Magnoliopsida</taxon>
        <taxon>eudicotyledons</taxon>
        <taxon>Gunneridae</taxon>
        <taxon>Pentapetalae</taxon>
        <taxon>rosids</taxon>
        <taxon>fabids</taxon>
        <taxon>Fabales</taxon>
        <taxon>Fabaceae</taxon>
        <taxon>Caesalpinioideae</taxon>
        <taxon>Cassia clade</taxon>
        <taxon>Senna</taxon>
    </lineage>
</organism>
<dbReference type="EMBL" id="JAAIUW010000004">
    <property type="protein sequence ID" value="KAF7834914.1"/>
    <property type="molecule type" value="Genomic_DNA"/>
</dbReference>